<evidence type="ECO:0000313" key="1">
    <source>
        <dbReference type="EMBL" id="MCC2616511.1"/>
    </source>
</evidence>
<organism evidence="1 2">
    <name type="scientific">Fluctibacter halophilus</name>
    <dbReference type="NCBI Taxonomy" id="226011"/>
    <lineage>
        <taxon>Bacteria</taxon>
        <taxon>Pseudomonadati</taxon>
        <taxon>Pseudomonadota</taxon>
        <taxon>Gammaproteobacteria</taxon>
        <taxon>Alteromonadales</taxon>
        <taxon>Alteromonadaceae</taxon>
        <taxon>Fluctibacter</taxon>
    </lineage>
</organism>
<protein>
    <recommendedName>
        <fullName evidence="3">DUF429 domain-containing protein</fullName>
    </recommendedName>
</protein>
<comment type="caution">
    <text evidence="1">The sequence shown here is derived from an EMBL/GenBank/DDBJ whole genome shotgun (WGS) entry which is preliminary data.</text>
</comment>
<accession>A0ABS8G8M5</accession>
<sequence length="266" mass="29983">MAEHYYLGWDVGGWNCARNRNSRDALVILNSKNQIVGTPWRGNLSPTINSANSQVDFITSLFSLCKTEYTGGHITLAIDTPLGFSEHFYDLLTGKFVDCDTANALNPYLFRYTERFLAEWGYTPLSPIKDMIGSQATKGMHTLAKFVPDIKQAGVWKSDNITAIEAYPSPCAQSAIIEKLQKSAGLEWSINEIGEEQLVDHRLPTQDHIDAFTCALVAKLFVEQAEMLRFPNELAPLREGWIFLPTDCFNEKNRKDHFLISEELQG</sequence>
<gene>
    <name evidence="1" type="ORF">LJ739_09690</name>
</gene>
<dbReference type="RefSeq" id="WP_229159919.1">
    <property type="nucleotide sequence ID" value="NZ_JAJEWP010000002.1"/>
</dbReference>
<dbReference type="Proteomes" id="UP001520878">
    <property type="component" value="Unassembled WGS sequence"/>
</dbReference>
<reference evidence="1 2" key="1">
    <citation type="submission" date="2021-10" db="EMBL/GenBank/DDBJ databases">
        <title>Draft genome of Aestuariibacter halophilus JC2043.</title>
        <authorList>
            <person name="Emsley S.A."/>
            <person name="Pfannmuller K.M."/>
            <person name="Ushijima B."/>
            <person name="Saw J.H."/>
            <person name="Videau P."/>
        </authorList>
    </citation>
    <scope>NUCLEOTIDE SEQUENCE [LARGE SCALE GENOMIC DNA]</scope>
    <source>
        <strain evidence="1 2">JC2043</strain>
    </source>
</reference>
<evidence type="ECO:0000313" key="2">
    <source>
        <dbReference type="Proteomes" id="UP001520878"/>
    </source>
</evidence>
<proteinExistence type="predicted"/>
<name>A0ABS8G8M5_9ALTE</name>
<keyword evidence="2" id="KW-1185">Reference proteome</keyword>
<evidence type="ECO:0008006" key="3">
    <source>
        <dbReference type="Google" id="ProtNLM"/>
    </source>
</evidence>
<dbReference type="EMBL" id="JAJEWP010000002">
    <property type="protein sequence ID" value="MCC2616511.1"/>
    <property type="molecule type" value="Genomic_DNA"/>
</dbReference>